<dbReference type="EMBL" id="RBIN01000001">
    <property type="protein sequence ID" value="RKR07377.1"/>
    <property type="molecule type" value="Genomic_DNA"/>
</dbReference>
<dbReference type="PANTHER" id="PTHR43464">
    <property type="entry name" value="METHYLTRANSFERASE"/>
    <property type="match status" value="1"/>
</dbReference>
<accession>A0A420X0V1</accession>
<dbReference type="CDD" id="cd02440">
    <property type="entry name" value="AdoMet_MTases"/>
    <property type="match status" value="1"/>
</dbReference>
<keyword evidence="6" id="KW-1185">Reference proteome</keyword>
<dbReference type="GO" id="GO:0032259">
    <property type="term" value="P:methylation"/>
    <property type="evidence" value="ECO:0007669"/>
    <property type="project" value="UniProtKB-KW"/>
</dbReference>
<evidence type="ECO:0000256" key="3">
    <source>
        <dbReference type="ARBA" id="ARBA00022691"/>
    </source>
</evidence>
<sequence>MVDHNHSTAAENTERDGRNHVQQMLSLDGEAQKLKARYRGWSQGSNRTYHVPGILCDFMTEQTQRHSMGAPGQLHILDAGCGSGLIGQALSAHGFTWLDGFDLNDSVIVEARKCEVYDQLRGGVDMNGALDYDTGSFDVVVCCGVFNDDNVDPEALGELLRITRPGGLVMISTQQGYDERHGFEAWLRTPDFTRMAERIHHLVGAPYSGRITADYHTFRIHA</sequence>
<evidence type="ECO:0000259" key="4">
    <source>
        <dbReference type="Pfam" id="PF08241"/>
    </source>
</evidence>
<keyword evidence="1 5" id="KW-0489">Methyltransferase</keyword>
<dbReference type="Proteomes" id="UP000281975">
    <property type="component" value="Unassembled WGS sequence"/>
</dbReference>
<dbReference type="PANTHER" id="PTHR43464:SF19">
    <property type="entry name" value="UBIQUINONE BIOSYNTHESIS O-METHYLTRANSFERASE, MITOCHONDRIAL"/>
    <property type="match status" value="1"/>
</dbReference>
<keyword evidence="2 5" id="KW-0808">Transferase</keyword>
<evidence type="ECO:0000256" key="2">
    <source>
        <dbReference type="ARBA" id="ARBA00022679"/>
    </source>
</evidence>
<dbReference type="AlphaFoldDB" id="A0A420X0V1"/>
<dbReference type="OrthoDB" id="9760689at2"/>
<dbReference type="InterPro" id="IPR013216">
    <property type="entry name" value="Methyltransf_11"/>
</dbReference>
<evidence type="ECO:0000313" key="6">
    <source>
        <dbReference type="Proteomes" id="UP000281975"/>
    </source>
</evidence>
<keyword evidence="3" id="KW-0949">S-adenosyl-L-methionine</keyword>
<proteinExistence type="predicted"/>
<reference evidence="5 6" key="1">
    <citation type="submission" date="2018-10" db="EMBL/GenBank/DDBJ databases">
        <title>Genomic Encyclopedia of Type Strains, Phase IV (KMG-IV): sequencing the most valuable type-strain genomes for metagenomic binning, comparative biology and taxonomic classification.</title>
        <authorList>
            <person name="Goeker M."/>
        </authorList>
    </citation>
    <scope>NUCLEOTIDE SEQUENCE [LARGE SCALE GENOMIC DNA]</scope>
    <source>
        <strain evidence="5 6">DSM 23229</strain>
    </source>
</reference>
<gene>
    <name evidence="5" type="ORF">C7446_0189</name>
</gene>
<dbReference type="InterPro" id="IPR029063">
    <property type="entry name" value="SAM-dependent_MTases_sf"/>
</dbReference>
<dbReference type="GO" id="GO:0008168">
    <property type="term" value="F:methyltransferase activity"/>
    <property type="evidence" value="ECO:0007669"/>
    <property type="project" value="UniProtKB-KW"/>
</dbReference>
<dbReference type="Pfam" id="PF08241">
    <property type="entry name" value="Methyltransf_11"/>
    <property type="match status" value="1"/>
</dbReference>
<comment type="caution">
    <text evidence="5">The sequence shown here is derived from an EMBL/GenBank/DDBJ whole genome shotgun (WGS) entry which is preliminary data.</text>
</comment>
<organism evidence="5 6">
    <name type="scientific">Kushneria sinocarnis</name>
    <dbReference type="NCBI Taxonomy" id="595502"/>
    <lineage>
        <taxon>Bacteria</taxon>
        <taxon>Pseudomonadati</taxon>
        <taxon>Pseudomonadota</taxon>
        <taxon>Gammaproteobacteria</taxon>
        <taxon>Oceanospirillales</taxon>
        <taxon>Halomonadaceae</taxon>
        <taxon>Kushneria</taxon>
    </lineage>
</organism>
<name>A0A420X0V1_9GAMM</name>
<evidence type="ECO:0000313" key="5">
    <source>
        <dbReference type="EMBL" id="RKR07377.1"/>
    </source>
</evidence>
<evidence type="ECO:0000256" key="1">
    <source>
        <dbReference type="ARBA" id="ARBA00022603"/>
    </source>
</evidence>
<dbReference type="RefSeq" id="WP_121170386.1">
    <property type="nucleotide sequence ID" value="NZ_RBIN01000001.1"/>
</dbReference>
<dbReference type="Gene3D" id="3.40.50.150">
    <property type="entry name" value="Vaccinia Virus protein VP39"/>
    <property type="match status" value="1"/>
</dbReference>
<dbReference type="SUPFAM" id="SSF53335">
    <property type="entry name" value="S-adenosyl-L-methionine-dependent methyltransferases"/>
    <property type="match status" value="1"/>
</dbReference>
<feature type="domain" description="Methyltransferase type 11" evidence="4">
    <location>
        <begin position="77"/>
        <end position="171"/>
    </location>
</feature>
<protein>
    <submittedName>
        <fullName evidence="5">Methyltransferase family protein</fullName>
    </submittedName>
</protein>